<keyword evidence="5" id="KW-0460">Magnesium</keyword>
<dbReference type="Gene3D" id="3.40.50.300">
    <property type="entry name" value="P-loop containing nucleotide triphosphate hydrolases"/>
    <property type="match status" value="1"/>
</dbReference>
<dbReference type="Pfam" id="PF06071">
    <property type="entry name" value="YchF-GTPase_C"/>
    <property type="match status" value="1"/>
</dbReference>
<keyword evidence="2" id="KW-0479">Metal-binding</keyword>
<comment type="caution">
    <text evidence="9">The sequence shown here is derived from an EMBL/GenBank/DDBJ whole genome shotgun (WGS) entry which is preliminary data.</text>
</comment>
<comment type="similarity">
    <text evidence="6">Belongs to the TRAFAC class OBG-HflX-like GTPase superfamily. OBG GTPase family. YchF/OLA1 subfamily.</text>
</comment>
<dbReference type="CDD" id="cd01900">
    <property type="entry name" value="YchF"/>
    <property type="match status" value="1"/>
</dbReference>
<dbReference type="SUPFAM" id="SSF81271">
    <property type="entry name" value="TGS-like"/>
    <property type="match status" value="1"/>
</dbReference>
<dbReference type="InterPro" id="IPR004396">
    <property type="entry name" value="ATPase_YchF/OLA1"/>
</dbReference>
<dbReference type="Gene3D" id="1.10.150.300">
    <property type="entry name" value="TGS-like domain"/>
    <property type="match status" value="1"/>
</dbReference>
<dbReference type="GO" id="GO:0005524">
    <property type="term" value="F:ATP binding"/>
    <property type="evidence" value="ECO:0007669"/>
    <property type="project" value="UniProtKB-UniRule"/>
</dbReference>
<dbReference type="InterPro" id="IPR031167">
    <property type="entry name" value="G_OBG"/>
</dbReference>
<keyword evidence="4 6" id="KW-0067">ATP-binding</keyword>
<gene>
    <name evidence="6 9" type="primary">ychF</name>
    <name evidence="9" type="ORF">ISQ63_00285</name>
</gene>
<accession>A0A937I3U0</accession>
<sequence length="362" mass="40493">MSLKCGIVGLPNVGKSTLFNALTASKIAAENFPFCTIEPNHGIVELPDERLEKISKISNSEKVIPATVEFVDIAGLVEGASKGEGLGNKFLGHIRETQTIIHVVRCFEDNEVTHVNERVDPISDVEIIEMELILADIESLEKTKERIVRKAKSGDKDLLKDLSRIEDILTILKKGDSLFEYLQDDENKTFVNEVGLLSAKPVIFVANLNEDMEETEGLKKLREKAHTNDSQLIEMCNQIEFEISELENESRQELIDLVGLEEPGLNKLIKTAFRTLGLQTFFTSGQSESRAWVIKNGTKAPDAAGVIHTDFKKGFIRAETISFIDFIEYDGEQGAKARGKWRSEGSDYEVKDGDIILFRFNV</sequence>
<feature type="domain" description="TGS" evidence="8">
    <location>
        <begin position="277"/>
        <end position="360"/>
    </location>
</feature>
<dbReference type="PROSITE" id="PS51880">
    <property type="entry name" value="TGS"/>
    <property type="match status" value="1"/>
</dbReference>
<evidence type="ECO:0000256" key="5">
    <source>
        <dbReference type="ARBA" id="ARBA00022842"/>
    </source>
</evidence>
<protein>
    <recommendedName>
        <fullName evidence="6">Ribosome-binding ATPase YchF</fullName>
    </recommendedName>
</protein>
<evidence type="ECO:0000259" key="7">
    <source>
        <dbReference type="PROSITE" id="PS51710"/>
    </source>
</evidence>
<feature type="domain" description="OBG-type G" evidence="7">
    <location>
        <begin position="3"/>
        <end position="255"/>
    </location>
</feature>
<dbReference type="InterPro" id="IPR027417">
    <property type="entry name" value="P-loop_NTPase"/>
</dbReference>
<dbReference type="PANTHER" id="PTHR23305:SF18">
    <property type="entry name" value="OBG-TYPE G DOMAIN-CONTAINING PROTEIN"/>
    <property type="match status" value="1"/>
</dbReference>
<dbReference type="InterPro" id="IPR013029">
    <property type="entry name" value="YchF_C"/>
</dbReference>
<comment type="cofactor">
    <cofactor evidence="1">
        <name>Mg(2+)</name>
        <dbReference type="ChEBI" id="CHEBI:18420"/>
    </cofactor>
</comment>
<organism evidence="9 10">
    <name type="scientific">SAR86 cluster bacterium</name>
    <dbReference type="NCBI Taxonomy" id="2030880"/>
    <lineage>
        <taxon>Bacteria</taxon>
        <taxon>Pseudomonadati</taxon>
        <taxon>Pseudomonadota</taxon>
        <taxon>Gammaproteobacteria</taxon>
        <taxon>SAR86 cluster</taxon>
    </lineage>
</organism>
<dbReference type="InterPro" id="IPR023192">
    <property type="entry name" value="TGS-like_dom_sf"/>
</dbReference>
<dbReference type="AlphaFoldDB" id="A0A937I3U0"/>
<evidence type="ECO:0000256" key="3">
    <source>
        <dbReference type="ARBA" id="ARBA00022741"/>
    </source>
</evidence>
<dbReference type="FunFam" id="3.10.20.30:FF:000001">
    <property type="entry name" value="Ribosome-binding ATPase YchF"/>
    <property type="match status" value="1"/>
</dbReference>
<evidence type="ECO:0000259" key="8">
    <source>
        <dbReference type="PROSITE" id="PS51880"/>
    </source>
</evidence>
<dbReference type="EMBL" id="JADHQC010000001">
    <property type="protein sequence ID" value="MBL6811303.1"/>
    <property type="molecule type" value="Genomic_DNA"/>
</dbReference>
<dbReference type="GO" id="GO:0046872">
    <property type="term" value="F:metal ion binding"/>
    <property type="evidence" value="ECO:0007669"/>
    <property type="project" value="UniProtKB-KW"/>
</dbReference>
<evidence type="ECO:0000256" key="6">
    <source>
        <dbReference type="HAMAP-Rule" id="MF_00944"/>
    </source>
</evidence>
<evidence type="ECO:0000313" key="10">
    <source>
        <dbReference type="Proteomes" id="UP000744438"/>
    </source>
</evidence>
<dbReference type="PIRSF" id="PIRSF006641">
    <property type="entry name" value="CHP00092"/>
    <property type="match status" value="1"/>
</dbReference>
<dbReference type="GO" id="GO:0043023">
    <property type="term" value="F:ribosomal large subunit binding"/>
    <property type="evidence" value="ECO:0007669"/>
    <property type="project" value="UniProtKB-UniRule"/>
</dbReference>
<evidence type="ECO:0000256" key="2">
    <source>
        <dbReference type="ARBA" id="ARBA00022723"/>
    </source>
</evidence>
<dbReference type="FunFam" id="1.10.150.300:FF:000001">
    <property type="entry name" value="Ribosome-binding ATPase YchF"/>
    <property type="match status" value="1"/>
</dbReference>
<proteinExistence type="inferred from homology"/>
<dbReference type="CDD" id="cd04867">
    <property type="entry name" value="TGS_YchF_OLA1"/>
    <property type="match status" value="1"/>
</dbReference>
<keyword evidence="3 6" id="KW-0547">Nucleotide-binding</keyword>
<name>A0A937I3U0_9GAMM</name>
<dbReference type="SUPFAM" id="SSF52540">
    <property type="entry name" value="P-loop containing nucleoside triphosphate hydrolases"/>
    <property type="match status" value="1"/>
</dbReference>
<dbReference type="GO" id="GO:0005737">
    <property type="term" value="C:cytoplasm"/>
    <property type="evidence" value="ECO:0007669"/>
    <property type="project" value="TreeGrafter"/>
</dbReference>
<dbReference type="PANTHER" id="PTHR23305">
    <property type="entry name" value="OBG GTPASE FAMILY"/>
    <property type="match status" value="1"/>
</dbReference>
<dbReference type="PROSITE" id="PS51710">
    <property type="entry name" value="G_OBG"/>
    <property type="match status" value="1"/>
</dbReference>
<dbReference type="InterPro" id="IPR012675">
    <property type="entry name" value="Beta-grasp_dom_sf"/>
</dbReference>
<evidence type="ECO:0000313" key="9">
    <source>
        <dbReference type="EMBL" id="MBL6811303.1"/>
    </source>
</evidence>
<comment type="function">
    <text evidence="6">ATPase that binds to both the 70S ribosome and the 50S ribosomal subunit in a nucleotide-independent manner.</text>
</comment>
<dbReference type="GO" id="GO:0005525">
    <property type="term" value="F:GTP binding"/>
    <property type="evidence" value="ECO:0007669"/>
    <property type="project" value="InterPro"/>
</dbReference>
<dbReference type="GO" id="GO:0016887">
    <property type="term" value="F:ATP hydrolysis activity"/>
    <property type="evidence" value="ECO:0007669"/>
    <property type="project" value="UniProtKB-UniRule"/>
</dbReference>
<dbReference type="Gene3D" id="3.10.20.30">
    <property type="match status" value="1"/>
</dbReference>
<dbReference type="Pfam" id="PF01926">
    <property type="entry name" value="MMR_HSR1"/>
    <property type="match status" value="1"/>
</dbReference>
<feature type="binding site" evidence="6">
    <location>
        <begin position="12"/>
        <end position="17"/>
    </location>
    <ligand>
        <name>ATP</name>
        <dbReference type="ChEBI" id="CHEBI:30616"/>
    </ligand>
</feature>
<reference evidence="9" key="1">
    <citation type="submission" date="2020-10" db="EMBL/GenBank/DDBJ databases">
        <title>Microbiome of the Black Sea water column analyzed by genome centric metagenomics.</title>
        <authorList>
            <person name="Cabello-Yeves P.J."/>
            <person name="Callieri C."/>
            <person name="Picazo A."/>
            <person name="Mehrshad M."/>
            <person name="Haro-Moreno J.M."/>
            <person name="Roda-Garcia J."/>
            <person name="Dzembekova N."/>
            <person name="Slabakova V."/>
            <person name="Slabakova N."/>
            <person name="Moncheva S."/>
            <person name="Rodriguez-Valera F."/>
        </authorList>
    </citation>
    <scope>NUCLEOTIDE SEQUENCE</scope>
    <source>
        <strain evidence="9">BS307-5m-G49</strain>
    </source>
</reference>
<dbReference type="PRINTS" id="PR00326">
    <property type="entry name" value="GTP1OBG"/>
</dbReference>
<dbReference type="NCBIfam" id="TIGR00092">
    <property type="entry name" value="redox-regulated ATPase YchF"/>
    <property type="match status" value="1"/>
</dbReference>
<dbReference type="Proteomes" id="UP000744438">
    <property type="component" value="Unassembled WGS sequence"/>
</dbReference>
<dbReference type="InterPro" id="IPR041706">
    <property type="entry name" value="YchF_N"/>
</dbReference>
<dbReference type="InterPro" id="IPR006073">
    <property type="entry name" value="GTP-bd"/>
</dbReference>
<evidence type="ECO:0000256" key="1">
    <source>
        <dbReference type="ARBA" id="ARBA00001946"/>
    </source>
</evidence>
<dbReference type="InterPro" id="IPR012676">
    <property type="entry name" value="TGS-like"/>
</dbReference>
<dbReference type="HAMAP" id="MF_00944">
    <property type="entry name" value="YchF_OLA1_ATPase"/>
    <property type="match status" value="1"/>
</dbReference>
<dbReference type="InterPro" id="IPR004095">
    <property type="entry name" value="TGS"/>
</dbReference>
<evidence type="ECO:0000256" key="4">
    <source>
        <dbReference type="ARBA" id="ARBA00022840"/>
    </source>
</evidence>